<accession>A0A0R3WGN4</accession>
<protein>
    <submittedName>
        <fullName evidence="3">Secreted protein</fullName>
    </submittedName>
</protein>
<sequence length="90" mass="9848">MSSANSKPRTVLNFPLFGLLAVSGRRACGRDTSDEGVKLWTRASVCLLEFNSQLVFAGPAVILIDDAHAVLFDKLLHRLSGYCCSRLVDH</sequence>
<organism evidence="3">
    <name type="scientific">Taenia asiatica</name>
    <name type="common">Asian tapeworm</name>
    <dbReference type="NCBI Taxonomy" id="60517"/>
    <lineage>
        <taxon>Eukaryota</taxon>
        <taxon>Metazoa</taxon>
        <taxon>Spiralia</taxon>
        <taxon>Lophotrochozoa</taxon>
        <taxon>Platyhelminthes</taxon>
        <taxon>Cestoda</taxon>
        <taxon>Eucestoda</taxon>
        <taxon>Cyclophyllidea</taxon>
        <taxon>Taeniidae</taxon>
        <taxon>Taenia</taxon>
    </lineage>
</organism>
<evidence type="ECO:0000313" key="1">
    <source>
        <dbReference type="EMBL" id="VDK47713.1"/>
    </source>
</evidence>
<dbReference type="AlphaFoldDB" id="A0A0R3WGN4"/>
<dbReference type="EMBL" id="UYRS01020055">
    <property type="protein sequence ID" value="VDK47713.1"/>
    <property type="molecule type" value="Genomic_DNA"/>
</dbReference>
<dbReference type="WBParaSite" id="TASK_0001002701-mRNA-1">
    <property type="protein sequence ID" value="TASK_0001002701-mRNA-1"/>
    <property type="gene ID" value="TASK_0001002701"/>
</dbReference>
<dbReference type="Proteomes" id="UP000282613">
    <property type="component" value="Unassembled WGS sequence"/>
</dbReference>
<proteinExistence type="predicted"/>
<evidence type="ECO:0000313" key="2">
    <source>
        <dbReference type="Proteomes" id="UP000282613"/>
    </source>
</evidence>
<reference evidence="3" key="1">
    <citation type="submission" date="2017-02" db="UniProtKB">
        <authorList>
            <consortium name="WormBaseParasite"/>
        </authorList>
    </citation>
    <scope>IDENTIFICATION</scope>
</reference>
<name>A0A0R3WGN4_TAEAS</name>
<gene>
    <name evidence="1" type="ORF">TASK_LOCUS10028</name>
</gene>
<reference evidence="1 2" key="2">
    <citation type="submission" date="2018-11" db="EMBL/GenBank/DDBJ databases">
        <authorList>
            <consortium name="Pathogen Informatics"/>
        </authorList>
    </citation>
    <scope>NUCLEOTIDE SEQUENCE [LARGE SCALE GENOMIC DNA]</scope>
</reference>
<evidence type="ECO:0000313" key="3">
    <source>
        <dbReference type="WBParaSite" id="TASK_0001002701-mRNA-1"/>
    </source>
</evidence>
<keyword evidence="2" id="KW-1185">Reference proteome</keyword>